<sequence>MPVRTPSHVSHSTLNALLIASCFFVHRLSTRRACFLRHRVVVVVVIARRAAPRCGFAANKSTQTFVTALVSGLAVAGVEVRIELAIVGSPIQTYRGTSPSLKAFIIIRNRFRKIYNPRSYLVPPSKRIDPLPPGLLSWIPYILKLDSKLIITHNGLDAYVFVRFLYLMMEIFFPFWVVTWIILLPVDAANSDGTNVGLDKFTFGNVGLAQSPRYAAHLILAWLLTFWVWYLIRRELAVFVTLRQDFLISRDHAMLARSRTVLVTGVSREYLSEEAMTQFCNILPGGVKRVWIVRDLKELPDLYDRRRKACKKLESAEFKLLRTAAKMITAKNKKQRKESKKQSKLDEVEMSTKNEDGSIPDSIQELVPNHQRPKHKLGALGIFGEKVDTIEWARAEIATTTEQLEAGRAELYSSQGFETYPPQSAAFIQFNEQIAAHMFSQLLCHHTPLRMSAKWVEVDREDVIWRNLSVNPSNGTLRYAASWGATIGLIIVWSFPVAFVGSLSNVSALCISAPWLAWLCKIPVPLNGIIQGALPPVALAVLFILLPIILRIFARVEGIPLRSQIELSLMDRYFLILVIHGFLVVTLASGLVKAIPVISKNPGSAVTLLATQLPSASNFFLTYFCTTAIAAAAGGLLQIVTLAIFYLKLFLLGSTPRSVFSIRYHMSTTEWGTMFPATTLLTVIGLSYSIISPLITGFALFAFFLYWFLYKYLFSLVLDTPREAETGGLFYPKAITHIFVGLYIELVCLAGLFFLARDSRGKAICIPHGALTIVLIVFTALFQMTMKSGYDPLIANLPLSIAGKMAERQAVYDDVESSESPKMGGGEKGPREDEGMSYPPEPAMKRPEKQGTGVPAARVDREGTLPGEEHLDQRAFDPPATYEGYPTVWIPQDQAGYWRAELEASQAAGVDVSSEGAMMDEKGHVHVARAPPGEDWDPTQDV</sequence>
<feature type="transmembrane region" description="Helical" evidence="8">
    <location>
        <begin position="529"/>
        <end position="553"/>
    </location>
</feature>
<dbReference type="InterPro" id="IPR022257">
    <property type="entry name" value="PHM7_ext"/>
</dbReference>
<dbReference type="PANTHER" id="PTHR13018:SF143">
    <property type="entry name" value="CSC1_OSCA1-LIKE 7TM REGION DOMAIN-CONTAINING PROTEIN"/>
    <property type="match status" value="1"/>
</dbReference>
<name>A0A2X0LDI4_9BASI</name>
<feature type="domain" description="10TM putative phosphate transporter extracellular tail" evidence="10">
    <location>
        <begin position="868"/>
        <end position="932"/>
    </location>
</feature>
<keyword evidence="5 8" id="KW-1133">Transmembrane helix</keyword>
<dbReference type="Pfam" id="PF12621">
    <property type="entry name" value="PHM7_ext"/>
    <property type="match status" value="1"/>
</dbReference>
<evidence type="ECO:0000256" key="8">
    <source>
        <dbReference type="SAM" id="Phobius"/>
    </source>
</evidence>
<dbReference type="PROSITE" id="PS51257">
    <property type="entry name" value="PROKAR_LIPOPROTEIN"/>
    <property type="match status" value="1"/>
</dbReference>
<dbReference type="InterPro" id="IPR032880">
    <property type="entry name" value="CSC1/OSCA1-like_N"/>
</dbReference>
<keyword evidence="14" id="KW-1185">Reference proteome</keyword>
<organism evidence="13 14">
    <name type="scientific">Microbotryum saponariae</name>
    <dbReference type="NCBI Taxonomy" id="289078"/>
    <lineage>
        <taxon>Eukaryota</taxon>
        <taxon>Fungi</taxon>
        <taxon>Dikarya</taxon>
        <taxon>Basidiomycota</taxon>
        <taxon>Pucciniomycotina</taxon>
        <taxon>Microbotryomycetes</taxon>
        <taxon>Microbotryales</taxon>
        <taxon>Microbotryaceae</taxon>
        <taxon>Microbotryum</taxon>
    </lineage>
</organism>
<evidence type="ECO:0000259" key="11">
    <source>
        <dbReference type="Pfam" id="PF13967"/>
    </source>
</evidence>
<evidence type="ECO:0000259" key="12">
    <source>
        <dbReference type="Pfam" id="PF14703"/>
    </source>
</evidence>
<evidence type="ECO:0000256" key="7">
    <source>
        <dbReference type="SAM" id="MobiDB-lite"/>
    </source>
</evidence>
<dbReference type="STRING" id="289078.A0A2X0LDI4"/>
<feature type="domain" description="CSC1/OSCA1-like N-terminal transmembrane" evidence="11">
    <location>
        <begin position="103"/>
        <end position="235"/>
    </location>
</feature>
<keyword evidence="3" id="KW-0813">Transport</keyword>
<evidence type="ECO:0000256" key="1">
    <source>
        <dbReference type="ARBA" id="ARBA00004141"/>
    </source>
</evidence>
<dbReference type="Proteomes" id="UP000249723">
    <property type="component" value="Unassembled WGS sequence"/>
</dbReference>
<evidence type="ECO:0000313" key="13">
    <source>
        <dbReference type="EMBL" id="SCZ98956.1"/>
    </source>
</evidence>
<dbReference type="InterPro" id="IPR045122">
    <property type="entry name" value="Csc1-like"/>
</dbReference>
<feature type="transmembrane region" description="Helical" evidence="8">
    <location>
        <begin position="619"/>
        <end position="647"/>
    </location>
</feature>
<feature type="transmembrane region" description="Helical" evidence="8">
    <location>
        <begin position="694"/>
        <end position="713"/>
    </location>
</feature>
<feature type="transmembrane region" description="Helical" evidence="8">
    <location>
        <begin position="214"/>
        <end position="232"/>
    </location>
</feature>
<feature type="domain" description="CSC1/OSCA1-like 7TM region" evidence="9">
    <location>
        <begin position="480"/>
        <end position="753"/>
    </location>
</feature>
<evidence type="ECO:0000259" key="10">
    <source>
        <dbReference type="Pfam" id="PF12621"/>
    </source>
</evidence>
<keyword evidence="6 8" id="KW-0472">Membrane</keyword>
<feature type="region of interest" description="Disordered" evidence="7">
    <location>
        <begin position="812"/>
        <end position="855"/>
    </location>
</feature>
<feature type="transmembrane region" description="Helical" evidence="8">
    <location>
        <begin position="574"/>
        <end position="599"/>
    </location>
</feature>
<dbReference type="GO" id="GO:0005886">
    <property type="term" value="C:plasma membrane"/>
    <property type="evidence" value="ECO:0007669"/>
    <property type="project" value="TreeGrafter"/>
</dbReference>
<evidence type="ECO:0000256" key="4">
    <source>
        <dbReference type="ARBA" id="ARBA00022692"/>
    </source>
</evidence>
<dbReference type="PANTHER" id="PTHR13018">
    <property type="entry name" value="PROBABLE MEMBRANE PROTEIN DUF221-RELATED"/>
    <property type="match status" value="1"/>
</dbReference>
<evidence type="ECO:0000313" key="14">
    <source>
        <dbReference type="Proteomes" id="UP000249723"/>
    </source>
</evidence>
<dbReference type="OrthoDB" id="1076608at2759"/>
<feature type="transmembrane region" description="Helical" evidence="8">
    <location>
        <begin position="761"/>
        <end position="782"/>
    </location>
</feature>
<feature type="transmembrane region" description="Helical" evidence="8">
    <location>
        <begin position="164"/>
        <end position="183"/>
    </location>
</feature>
<dbReference type="EMBL" id="FMWP01000096">
    <property type="protein sequence ID" value="SCZ98956.1"/>
    <property type="molecule type" value="Genomic_DNA"/>
</dbReference>
<dbReference type="Pfam" id="PF02714">
    <property type="entry name" value="RSN1_7TM"/>
    <property type="match status" value="1"/>
</dbReference>
<feature type="domain" description="CSC1/OSCA1-like cytosolic" evidence="12">
    <location>
        <begin position="258"/>
        <end position="467"/>
    </location>
</feature>
<evidence type="ECO:0000256" key="2">
    <source>
        <dbReference type="ARBA" id="ARBA00007779"/>
    </source>
</evidence>
<dbReference type="Pfam" id="PF13967">
    <property type="entry name" value="RSN1_TM"/>
    <property type="match status" value="1"/>
</dbReference>
<dbReference type="AlphaFoldDB" id="A0A2X0LDI4"/>
<comment type="similarity">
    <text evidence="2">Belongs to the CSC1 (TC 1.A.17) family.</text>
</comment>
<feature type="transmembrane region" description="Helical" evidence="8">
    <location>
        <begin position="734"/>
        <end position="755"/>
    </location>
</feature>
<dbReference type="InterPro" id="IPR003864">
    <property type="entry name" value="CSC1/OSCA1-like_7TM"/>
</dbReference>
<evidence type="ECO:0000256" key="5">
    <source>
        <dbReference type="ARBA" id="ARBA00022989"/>
    </source>
</evidence>
<evidence type="ECO:0000256" key="6">
    <source>
        <dbReference type="ARBA" id="ARBA00023136"/>
    </source>
</evidence>
<feature type="transmembrane region" description="Helical" evidence="8">
    <location>
        <begin position="12"/>
        <end position="29"/>
    </location>
</feature>
<feature type="transmembrane region" description="Helical" evidence="8">
    <location>
        <begin position="487"/>
        <end position="517"/>
    </location>
</feature>
<evidence type="ECO:0000256" key="3">
    <source>
        <dbReference type="ARBA" id="ARBA00022448"/>
    </source>
</evidence>
<gene>
    <name evidence="13" type="ORF">BZ3500_MVSOF-1268-A1-R1_CHR3-1G05731</name>
</gene>
<reference evidence="14" key="1">
    <citation type="submission" date="2016-10" db="EMBL/GenBank/DDBJ databases">
        <authorList>
            <person name="Jeantristanb JTB J.-T."/>
            <person name="Ricardo R."/>
        </authorList>
    </citation>
    <scope>NUCLEOTIDE SEQUENCE [LARGE SCALE GENOMIC DNA]</scope>
</reference>
<keyword evidence="4 8" id="KW-0812">Transmembrane</keyword>
<proteinExistence type="inferred from homology"/>
<evidence type="ECO:0000259" key="9">
    <source>
        <dbReference type="Pfam" id="PF02714"/>
    </source>
</evidence>
<dbReference type="GO" id="GO:0005227">
    <property type="term" value="F:calcium-activated cation channel activity"/>
    <property type="evidence" value="ECO:0007669"/>
    <property type="project" value="InterPro"/>
</dbReference>
<accession>A0A2X0LDI4</accession>
<feature type="compositionally biased region" description="Basic and acidic residues" evidence="7">
    <location>
        <begin position="340"/>
        <end position="356"/>
    </location>
</feature>
<protein>
    <submittedName>
        <fullName evidence="13">BZ3500_MvSof-1268-A1-R1_Chr3-1g05731 protein</fullName>
    </submittedName>
</protein>
<comment type="subcellular location">
    <subcellularLocation>
        <location evidence="1">Membrane</location>
        <topology evidence="1">Multi-pass membrane protein</topology>
    </subcellularLocation>
</comment>
<feature type="region of interest" description="Disordered" evidence="7">
    <location>
        <begin position="330"/>
        <end position="360"/>
    </location>
</feature>
<dbReference type="Pfam" id="PF14703">
    <property type="entry name" value="PHM7_cyt"/>
    <property type="match status" value="1"/>
</dbReference>
<dbReference type="InterPro" id="IPR027815">
    <property type="entry name" value="CSC1/OSCA1-like_cyt"/>
</dbReference>